<dbReference type="GO" id="GO:0004519">
    <property type="term" value="F:endonuclease activity"/>
    <property type="evidence" value="ECO:0007669"/>
    <property type="project" value="UniProtKB-KW"/>
</dbReference>
<sequence>MDAREKDKLEKMVFSGDIVMLSDIHGPAKLFYIGENGKLICTDPLSFHFDGAKKIIAEFNSSVSRKDYSHSEGKPRPTQVQRLVRASVPDLPAQQAFRTINTKAAERLLAAGGVYNGNVEGYTKTAQDLGG</sequence>
<proteinExistence type="predicted"/>
<evidence type="ECO:0000313" key="2">
    <source>
        <dbReference type="EMBL" id="CNF62183.1"/>
    </source>
</evidence>
<protein>
    <submittedName>
        <fullName evidence="2">HNH endonuclease domain-containing protein</fullName>
    </submittedName>
</protein>
<dbReference type="Pfam" id="PF26362">
    <property type="entry name" value="DUF8093"/>
    <property type="match status" value="1"/>
</dbReference>
<dbReference type="PANTHER" id="PTHR34319:SF7">
    <property type="entry name" value="HNH ENDONUCLEASE DOMAIN-CONTAINING PROTEIN"/>
    <property type="match status" value="1"/>
</dbReference>
<name>A0A9P1PVD1_YEREN</name>
<evidence type="ECO:0000313" key="3">
    <source>
        <dbReference type="Proteomes" id="UP000041356"/>
    </source>
</evidence>
<organism evidence="2 3">
    <name type="scientific">Yersinia enterocolitica</name>
    <dbReference type="NCBI Taxonomy" id="630"/>
    <lineage>
        <taxon>Bacteria</taxon>
        <taxon>Pseudomonadati</taxon>
        <taxon>Pseudomonadota</taxon>
        <taxon>Gammaproteobacteria</taxon>
        <taxon>Enterobacterales</taxon>
        <taxon>Yersiniaceae</taxon>
        <taxon>Yersinia</taxon>
    </lineage>
</organism>
<dbReference type="InterPro" id="IPR052947">
    <property type="entry name" value="T6SS_Hcp1_domain"/>
</dbReference>
<keyword evidence="2" id="KW-0540">Nuclease</keyword>
<accession>A0A9P1PVD1</accession>
<dbReference type="EMBL" id="CPZF01000004">
    <property type="protein sequence ID" value="CNF62183.1"/>
    <property type="molecule type" value="Genomic_DNA"/>
</dbReference>
<feature type="domain" description="DUF8093" evidence="1">
    <location>
        <begin position="2"/>
        <end position="79"/>
    </location>
</feature>
<reference evidence="2 3" key="1">
    <citation type="submission" date="2015-03" db="EMBL/GenBank/DDBJ databases">
        <authorList>
            <consortium name="Pathogen Informatics"/>
            <person name="Murphy D."/>
        </authorList>
    </citation>
    <scope>NUCLEOTIDE SEQUENCE [LARGE SCALE GENOMIC DNA]</scope>
    <source>
        <strain evidence="2 3">IP27818</strain>
    </source>
</reference>
<dbReference type="AlphaFoldDB" id="A0A9P1PVD1"/>
<keyword evidence="2" id="KW-0378">Hydrolase</keyword>
<evidence type="ECO:0000259" key="1">
    <source>
        <dbReference type="Pfam" id="PF26362"/>
    </source>
</evidence>
<dbReference type="InterPro" id="IPR058406">
    <property type="entry name" value="DUF8093"/>
</dbReference>
<dbReference type="Proteomes" id="UP000041356">
    <property type="component" value="Unassembled WGS sequence"/>
</dbReference>
<keyword evidence="2" id="KW-0255">Endonuclease</keyword>
<dbReference type="PANTHER" id="PTHR34319">
    <property type="entry name" value="MAJOR EXPORTED PROTEIN"/>
    <property type="match status" value="1"/>
</dbReference>
<comment type="caution">
    <text evidence="2">The sequence shown here is derived from an EMBL/GenBank/DDBJ whole genome shotgun (WGS) entry which is preliminary data.</text>
</comment>
<gene>
    <name evidence="2" type="ORF">ERS137939_01930</name>
</gene>